<dbReference type="Pfam" id="PF10727">
    <property type="entry name" value="Rossmann-like"/>
    <property type="match status" value="1"/>
</dbReference>
<organism evidence="4 5">
    <name type="scientific">Legionella oakridgensis</name>
    <dbReference type="NCBI Taxonomy" id="29423"/>
    <lineage>
        <taxon>Bacteria</taxon>
        <taxon>Pseudomonadati</taxon>
        <taxon>Pseudomonadota</taxon>
        <taxon>Gammaproteobacteria</taxon>
        <taxon>Legionellales</taxon>
        <taxon>Legionellaceae</taxon>
        <taxon>Legionella</taxon>
    </lineage>
</organism>
<accession>A0A0W0XCN1</accession>
<dbReference type="Gene3D" id="3.40.50.720">
    <property type="entry name" value="NAD(P)-binding Rossmann-like Domain"/>
    <property type="match status" value="1"/>
</dbReference>
<evidence type="ECO:0008006" key="6">
    <source>
        <dbReference type="Google" id="ProtNLM"/>
    </source>
</evidence>
<dbReference type="InterPro" id="IPR018931">
    <property type="entry name" value="DUF2520"/>
</dbReference>
<evidence type="ECO:0000313" key="5">
    <source>
        <dbReference type="Proteomes" id="UP000054858"/>
    </source>
</evidence>
<name>A0A0W0XCN1_9GAMM</name>
<proteinExistence type="predicted"/>
<dbReference type="Pfam" id="PF10728">
    <property type="entry name" value="DUF2520"/>
    <property type="match status" value="2"/>
</dbReference>
<dbReference type="EMBL" id="LNYP01000010">
    <property type="protein sequence ID" value="KTD42332.1"/>
    <property type="molecule type" value="Genomic_DNA"/>
</dbReference>
<dbReference type="Gene3D" id="1.10.1040.20">
    <property type="entry name" value="ProC-like, C-terminal domain"/>
    <property type="match status" value="2"/>
</dbReference>
<gene>
    <name evidence="4" type="ORF">Loak_0758</name>
</gene>
<evidence type="ECO:0000259" key="3">
    <source>
        <dbReference type="Pfam" id="PF10728"/>
    </source>
</evidence>
<dbReference type="PANTHER" id="PTHR40459:SF1">
    <property type="entry name" value="CONSERVED HYPOTHETICAL ALANINE AND LEUCINE RICH PROTEIN"/>
    <property type="match status" value="1"/>
</dbReference>
<dbReference type="InterPro" id="IPR019665">
    <property type="entry name" value="OxRdtase/DH_put_Rossmann_dom"/>
</dbReference>
<feature type="domain" description="DUF2520" evidence="3">
    <location>
        <begin position="136"/>
        <end position="264"/>
    </location>
</feature>
<dbReference type="PATRIC" id="fig|29423.5.peg.789"/>
<evidence type="ECO:0000256" key="1">
    <source>
        <dbReference type="ARBA" id="ARBA00023002"/>
    </source>
</evidence>
<dbReference type="Proteomes" id="UP000054858">
    <property type="component" value="Unassembled WGS sequence"/>
</dbReference>
<feature type="domain" description="DUF2520" evidence="3">
    <location>
        <begin position="294"/>
        <end position="417"/>
    </location>
</feature>
<dbReference type="AlphaFoldDB" id="A0A0W0XCN1"/>
<dbReference type="SUPFAM" id="SSF51735">
    <property type="entry name" value="NAD(P)-binding Rossmann-fold domains"/>
    <property type="match status" value="1"/>
</dbReference>
<dbReference type="RefSeq" id="WP_025385052.1">
    <property type="nucleotide sequence ID" value="NZ_KV441805.1"/>
</dbReference>
<evidence type="ECO:0000313" key="4">
    <source>
        <dbReference type="EMBL" id="KTD42332.1"/>
    </source>
</evidence>
<dbReference type="InterPro" id="IPR037108">
    <property type="entry name" value="TM1727-like_C_sf"/>
</dbReference>
<keyword evidence="1" id="KW-0560">Oxidoreductase</keyword>
<comment type="caution">
    <text evidence="4">The sequence shown here is derived from an EMBL/GenBank/DDBJ whole genome shotgun (WGS) entry which is preliminary data.</text>
</comment>
<evidence type="ECO:0000259" key="2">
    <source>
        <dbReference type="Pfam" id="PF10727"/>
    </source>
</evidence>
<dbReference type="InterPro" id="IPR008927">
    <property type="entry name" value="6-PGluconate_DH-like_C_sf"/>
</dbReference>
<sequence length="450" mass="49972">MLLINIIGAGHLGKTIGRLLVKNKLVKVGAIFNTSIESSISAIEFIGEGKYCTSLDELPAANITFITTPDDAISSTCETLVTNRFIEKDSIVMHCSGSLTSDALTSIKKRGCYIASAHPMRSFAKPKLSVEQYSGTYCALEGDSEALSVIAPLFTSIGSITYRINRNKKSLYHAAGVFASNYLVTLSQQALACLKDADVEDAMAMQIITNIMRRTVFSLEQTLSPRQSLTGPIQRGDISTIKKHMDSFPDRTRKKLYSELGEATLPLTTHDQNKTEAIRIALKSIQHRDTYYVTRVNETTQYTANPFFTSMRLTGYRIDNKKSLYQAAGVFASNYLVTLSQQALVCLKDAGVEDIMAMHIITNIMRGTVSNLEQTLSPRQSLTGPIQRGDISTIKKHMDSFPDRTRKKLYSELGEATLPLTTHDQNKTEAIKMALKLEEEDILYMSYSFF</sequence>
<dbReference type="GO" id="GO:0016491">
    <property type="term" value="F:oxidoreductase activity"/>
    <property type="evidence" value="ECO:0007669"/>
    <property type="project" value="UniProtKB-KW"/>
</dbReference>
<protein>
    <recommendedName>
        <fullName evidence="6">Rossmann-like domain protein</fullName>
    </recommendedName>
</protein>
<dbReference type="SUPFAM" id="SSF48179">
    <property type="entry name" value="6-phosphogluconate dehydrogenase C-terminal domain-like"/>
    <property type="match status" value="2"/>
</dbReference>
<dbReference type="PANTHER" id="PTHR40459">
    <property type="entry name" value="CONSERVED HYPOTHETICAL ALANINE AND LEUCINE RICH PROTEIN"/>
    <property type="match status" value="1"/>
</dbReference>
<reference evidence="4 5" key="1">
    <citation type="submission" date="2015-11" db="EMBL/GenBank/DDBJ databases">
        <title>Genomic analysis of 38 Legionella species identifies large and diverse effector repertoires.</title>
        <authorList>
            <person name="Burstein D."/>
            <person name="Amaro F."/>
            <person name="Zusman T."/>
            <person name="Lifshitz Z."/>
            <person name="Cohen O."/>
            <person name="Gilbert J.A."/>
            <person name="Pupko T."/>
            <person name="Shuman H.A."/>
            <person name="Segal G."/>
        </authorList>
    </citation>
    <scope>NUCLEOTIDE SEQUENCE [LARGE SCALE GENOMIC DNA]</scope>
    <source>
        <strain evidence="4 5">Oak Ridge-10</strain>
    </source>
</reference>
<dbReference type="InterPro" id="IPR036291">
    <property type="entry name" value="NAD(P)-bd_dom_sf"/>
</dbReference>
<feature type="domain" description="Putative oxidoreductase/dehydrogenase Rossmann-like" evidence="2">
    <location>
        <begin position="3"/>
        <end position="119"/>
    </location>
</feature>